<feature type="region of interest" description="Disordered" evidence="1">
    <location>
        <begin position="270"/>
        <end position="443"/>
    </location>
</feature>
<protein>
    <submittedName>
        <fullName evidence="2">Uncharacterized protein</fullName>
    </submittedName>
</protein>
<accession>A0A8H6WG58</accession>
<feature type="compositionally biased region" description="Low complexity" evidence="1">
    <location>
        <begin position="46"/>
        <end position="57"/>
    </location>
</feature>
<comment type="caution">
    <text evidence="2">The sequence shown here is derived from an EMBL/GenBank/DDBJ whole genome shotgun (WGS) entry which is preliminary data.</text>
</comment>
<name>A0A8H6WG58_MYCCL</name>
<keyword evidence="3" id="KW-1185">Reference proteome</keyword>
<feature type="region of interest" description="Disordered" evidence="1">
    <location>
        <begin position="215"/>
        <end position="246"/>
    </location>
</feature>
<evidence type="ECO:0000256" key="1">
    <source>
        <dbReference type="SAM" id="MobiDB-lite"/>
    </source>
</evidence>
<feature type="compositionally biased region" description="Low complexity" evidence="1">
    <location>
        <begin position="418"/>
        <end position="430"/>
    </location>
</feature>
<organism evidence="2 3">
    <name type="scientific">Mycena chlorophos</name>
    <name type="common">Agaric fungus</name>
    <name type="synonym">Agaricus chlorophos</name>
    <dbReference type="NCBI Taxonomy" id="658473"/>
    <lineage>
        <taxon>Eukaryota</taxon>
        <taxon>Fungi</taxon>
        <taxon>Dikarya</taxon>
        <taxon>Basidiomycota</taxon>
        <taxon>Agaricomycotina</taxon>
        <taxon>Agaricomycetes</taxon>
        <taxon>Agaricomycetidae</taxon>
        <taxon>Agaricales</taxon>
        <taxon>Marasmiineae</taxon>
        <taxon>Mycenaceae</taxon>
        <taxon>Mycena</taxon>
    </lineage>
</organism>
<feature type="compositionally biased region" description="Low complexity" evidence="1">
    <location>
        <begin position="122"/>
        <end position="140"/>
    </location>
</feature>
<evidence type="ECO:0000313" key="2">
    <source>
        <dbReference type="EMBL" id="KAF7313638.1"/>
    </source>
</evidence>
<gene>
    <name evidence="2" type="ORF">HMN09_00520200</name>
</gene>
<proteinExistence type="predicted"/>
<feature type="compositionally biased region" description="Acidic residues" evidence="1">
    <location>
        <begin position="231"/>
        <end position="243"/>
    </location>
</feature>
<evidence type="ECO:0000313" key="3">
    <source>
        <dbReference type="Proteomes" id="UP000613580"/>
    </source>
</evidence>
<feature type="region of interest" description="Disordered" evidence="1">
    <location>
        <begin position="1"/>
        <end position="196"/>
    </location>
</feature>
<feature type="compositionally biased region" description="Low complexity" evidence="1">
    <location>
        <begin position="73"/>
        <end position="85"/>
    </location>
</feature>
<dbReference type="AlphaFoldDB" id="A0A8H6WG58"/>
<feature type="compositionally biased region" description="Low complexity" evidence="1">
    <location>
        <begin position="1"/>
        <end position="15"/>
    </location>
</feature>
<dbReference type="EMBL" id="JACAZE010000006">
    <property type="protein sequence ID" value="KAF7313638.1"/>
    <property type="molecule type" value="Genomic_DNA"/>
</dbReference>
<dbReference type="OrthoDB" id="3267789at2759"/>
<sequence length="464" mass="48368">MASPAPALATSTSRSWPRPEGPAFAGRGRGRGRGGRGGRGRANGNATSTPSVSSAPARQEAQAPKQPTPTVQAPASAVSAAPNPVTKSTSTPATPSEPKERSGRSKGRRASKPPPPALVVESAGPSAESSTPAATTAPRSSNRRRRSQQLSKANVAASNLKVEVPPAEDNLLRPQNNRSTAPPPTAKDMPPHLAGSFNIRSDINALVERVRAVAMENRPTTPGTASHIDWAGDDDESLPDLDDWGVKTTPAITATDKQKDEMISPIIVDGLTPLPEPIEKAPTPPEEAKHVEVSPFTVKQPEQSTPASLHPSLPPKPVDVALADTKPSSPGKSTEQAASPQKSEGLAASIHAEPAVITASSSKLSPYVPEFNPSHQRAHTMGRPFPHTAPISFNNRFPRGGSGASTPRGGYVPRNQHSRAQSSPSASPSHRTPHSRPVITGDAISRLARTIATPARAAAIPTNN</sequence>
<feature type="compositionally biased region" description="Polar residues" evidence="1">
    <location>
        <begin position="326"/>
        <end position="342"/>
    </location>
</feature>
<dbReference type="Proteomes" id="UP000613580">
    <property type="component" value="Unassembled WGS sequence"/>
</dbReference>
<feature type="compositionally biased region" description="Basic residues" evidence="1">
    <location>
        <begin position="28"/>
        <end position="39"/>
    </location>
</feature>
<reference evidence="2" key="1">
    <citation type="submission" date="2020-05" db="EMBL/GenBank/DDBJ databases">
        <title>Mycena genomes resolve the evolution of fungal bioluminescence.</title>
        <authorList>
            <person name="Tsai I.J."/>
        </authorList>
    </citation>
    <scope>NUCLEOTIDE SEQUENCE</scope>
    <source>
        <strain evidence="2">110903Hualien_Pintung</strain>
    </source>
</reference>